<evidence type="ECO:0000313" key="3">
    <source>
        <dbReference type="EMBL" id="CAF4013643.1"/>
    </source>
</evidence>
<dbReference type="OrthoDB" id="1607513at2759"/>
<sequence length="350" mass="40279">MYRHIAQEFQAILEDNPQVRKEVIRRLLTLNNQEQSPEKSTRKRLKRNIGSSSSQSSSSNSRQLQIDQFSARLIPLQEKQEIDRSLLRAFIMCGISFQTASNIFFNEFLNKLNSMYVPPDRMKLSRDLLIQETILVESKNDEMLNETQHLTLNIDGWTDQAGHSLYEYNVVPHAVMPERLFSMLDWQNTKRRTKLNPFTLESVSNIYTYHKNAFNTESPIDMEKIEECLMDELKATTGKSPTTTTNVLSNSLQTFMRTVDENQRILCELAGTDKIDEQNIEDKDLLDLTTMINHDDRELTKVLADVDLAEEESNGGEGDESTPTEATDDDGHNDDYNIDDILRLLFVTSI</sequence>
<proteinExistence type="predicted"/>
<evidence type="ECO:0000313" key="4">
    <source>
        <dbReference type="Proteomes" id="UP000663829"/>
    </source>
</evidence>
<organism evidence="2 4">
    <name type="scientific">Didymodactylos carnosus</name>
    <dbReference type="NCBI Taxonomy" id="1234261"/>
    <lineage>
        <taxon>Eukaryota</taxon>
        <taxon>Metazoa</taxon>
        <taxon>Spiralia</taxon>
        <taxon>Gnathifera</taxon>
        <taxon>Rotifera</taxon>
        <taxon>Eurotatoria</taxon>
        <taxon>Bdelloidea</taxon>
        <taxon>Philodinida</taxon>
        <taxon>Philodinidae</taxon>
        <taxon>Didymodactylos</taxon>
    </lineage>
</organism>
<name>A0A814ZSN9_9BILA</name>
<reference evidence="2" key="1">
    <citation type="submission" date="2021-02" db="EMBL/GenBank/DDBJ databases">
        <authorList>
            <person name="Nowell W R."/>
        </authorList>
    </citation>
    <scope>NUCLEOTIDE SEQUENCE</scope>
</reference>
<comment type="caution">
    <text evidence="2">The sequence shown here is derived from an EMBL/GenBank/DDBJ whole genome shotgun (WGS) entry which is preliminary data.</text>
</comment>
<feature type="region of interest" description="Disordered" evidence="1">
    <location>
        <begin position="33"/>
        <end position="63"/>
    </location>
</feature>
<evidence type="ECO:0000256" key="1">
    <source>
        <dbReference type="SAM" id="MobiDB-lite"/>
    </source>
</evidence>
<dbReference type="AlphaFoldDB" id="A0A814ZSN9"/>
<keyword evidence="4" id="KW-1185">Reference proteome</keyword>
<feature type="compositionally biased region" description="Acidic residues" evidence="1">
    <location>
        <begin position="310"/>
        <end position="328"/>
    </location>
</feature>
<feature type="compositionally biased region" description="Low complexity" evidence="1">
    <location>
        <begin position="51"/>
        <end position="61"/>
    </location>
</feature>
<gene>
    <name evidence="2" type="ORF">GPM918_LOCUS25940</name>
    <name evidence="3" type="ORF">SRO942_LOCUS26006</name>
</gene>
<protein>
    <submittedName>
        <fullName evidence="2">Uncharacterized protein</fullName>
    </submittedName>
</protein>
<accession>A0A814ZSN9</accession>
<dbReference type="EMBL" id="CAJNOQ010010257">
    <property type="protein sequence ID" value="CAF1247028.1"/>
    <property type="molecule type" value="Genomic_DNA"/>
</dbReference>
<dbReference type="Proteomes" id="UP000663829">
    <property type="component" value="Unassembled WGS sequence"/>
</dbReference>
<feature type="region of interest" description="Disordered" evidence="1">
    <location>
        <begin position="310"/>
        <end position="334"/>
    </location>
</feature>
<dbReference type="Proteomes" id="UP000681722">
    <property type="component" value="Unassembled WGS sequence"/>
</dbReference>
<evidence type="ECO:0000313" key="2">
    <source>
        <dbReference type="EMBL" id="CAF1247028.1"/>
    </source>
</evidence>
<dbReference type="EMBL" id="CAJOBC010012860">
    <property type="protein sequence ID" value="CAF4013643.1"/>
    <property type="molecule type" value="Genomic_DNA"/>
</dbReference>